<keyword evidence="3" id="KW-1185">Reference proteome</keyword>
<evidence type="ECO:0000313" key="3">
    <source>
        <dbReference type="Proteomes" id="UP000221011"/>
    </source>
</evidence>
<sequence>MPRTPQEIFERCVYVGTLSHDADAFAEQFTEDGVFEAPLLSAASAFPARLVGREQIRTEMAAYYARQAGDHRRPNLEKSGYVLHVTEDPDVFIVEIDTVFDGEGDGEDVTVSLVQIFRIRDGRIARLRDYFAPDLMN</sequence>
<dbReference type="Pfam" id="PF12680">
    <property type="entry name" value="SnoaL_2"/>
    <property type="match status" value="1"/>
</dbReference>
<dbReference type="SUPFAM" id="SSF54427">
    <property type="entry name" value="NTF2-like"/>
    <property type="match status" value="1"/>
</dbReference>
<evidence type="ECO:0000313" key="2">
    <source>
        <dbReference type="EMBL" id="ATL32791.1"/>
    </source>
</evidence>
<reference evidence="2 3" key="1">
    <citation type="submission" date="2017-08" db="EMBL/GenBank/DDBJ databases">
        <title>Complete Genome Sequence of Streptomyces formicae KY5, the formicamycin producer.</title>
        <authorList>
            <person name="Holmes N.A."/>
            <person name="Devine R."/>
            <person name="Qin Z."/>
            <person name="Seipke R.F."/>
            <person name="Wilkinson B."/>
            <person name="Hutchings M.I."/>
        </authorList>
    </citation>
    <scope>NUCLEOTIDE SEQUENCE [LARGE SCALE GENOMIC DNA]</scope>
    <source>
        <strain evidence="2 3">KY5</strain>
    </source>
</reference>
<dbReference type="Gene3D" id="3.10.450.50">
    <property type="match status" value="1"/>
</dbReference>
<dbReference type="InterPro" id="IPR037401">
    <property type="entry name" value="SnoaL-like"/>
</dbReference>
<proteinExistence type="predicted"/>
<dbReference type="RefSeq" id="WP_098246673.1">
    <property type="nucleotide sequence ID" value="NZ_CP022685.1"/>
</dbReference>
<dbReference type="EMBL" id="CP022685">
    <property type="protein sequence ID" value="ATL32791.1"/>
    <property type="molecule type" value="Genomic_DNA"/>
</dbReference>
<dbReference type="AlphaFoldDB" id="A0A291QM48"/>
<gene>
    <name evidence="2" type="ORF">KY5_7773</name>
</gene>
<dbReference type="Proteomes" id="UP000221011">
    <property type="component" value="Chromosome"/>
</dbReference>
<name>A0A291QM48_9ACTN</name>
<accession>A0A291QM48</accession>
<evidence type="ECO:0000259" key="1">
    <source>
        <dbReference type="Pfam" id="PF12680"/>
    </source>
</evidence>
<organism evidence="2 3">
    <name type="scientific">Streptomyces formicae</name>
    <dbReference type="NCBI Taxonomy" id="1616117"/>
    <lineage>
        <taxon>Bacteria</taxon>
        <taxon>Bacillati</taxon>
        <taxon>Actinomycetota</taxon>
        <taxon>Actinomycetes</taxon>
        <taxon>Kitasatosporales</taxon>
        <taxon>Streptomycetaceae</taxon>
        <taxon>Streptomyces</taxon>
    </lineage>
</organism>
<protein>
    <recommendedName>
        <fullName evidence="1">SnoaL-like domain-containing protein</fullName>
    </recommendedName>
</protein>
<dbReference type="KEGG" id="sfk:KY5_7773"/>
<feature type="domain" description="SnoaL-like" evidence="1">
    <location>
        <begin position="19"/>
        <end position="126"/>
    </location>
</feature>
<dbReference type="InterPro" id="IPR032710">
    <property type="entry name" value="NTF2-like_dom_sf"/>
</dbReference>